<dbReference type="GO" id="GO:0030246">
    <property type="term" value="F:carbohydrate binding"/>
    <property type="evidence" value="ECO:0007669"/>
    <property type="project" value="InterPro"/>
</dbReference>
<accession>A0A517TBE3</accession>
<reference evidence="1 2" key="1">
    <citation type="submission" date="2019-02" db="EMBL/GenBank/DDBJ databases">
        <title>Deep-cultivation of Planctomycetes and their phenomic and genomic characterization uncovers novel biology.</title>
        <authorList>
            <person name="Wiegand S."/>
            <person name="Jogler M."/>
            <person name="Boedeker C."/>
            <person name="Pinto D."/>
            <person name="Vollmers J."/>
            <person name="Rivas-Marin E."/>
            <person name="Kohn T."/>
            <person name="Peeters S.H."/>
            <person name="Heuer A."/>
            <person name="Rast P."/>
            <person name="Oberbeckmann S."/>
            <person name="Bunk B."/>
            <person name="Jeske O."/>
            <person name="Meyerdierks A."/>
            <person name="Storesund J.E."/>
            <person name="Kallscheuer N."/>
            <person name="Luecker S."/>
            <person name="Lage O.M."/>
            <person name="Pohl T."/>
            <person name="Merkel B.J."/>
            <person name="Hornburger P."/>
            <person name="Mueller R.-W."/>
            <person name="Bruemmer F."/>
            <person name="Labrenz M."/>
            <person name="Spormann A.M."/>
            <person name="Op den Camp H."/>
            <person name="Overmann J."/>
            <person name="Amann R."/>
            <person name="Jetten M.S.M."/>
            <person name="Mascher T."/>
            <person name="Medema M.H."/>
            <person name="Devos D.P."/>
            <person name="Kaster A.-K."/>
            <person name="Ovreas L."/>
            <person name="Rohde M."/>
            <person name="Galperin M.Y."/>
            <person name="Jogler C."/>
        </authorList>
    </citation>
    <scope>NUCLEOTIDE SEQUENCE [LARGE SCALE GENOMIC DNA]</scope>
    <source>
        <strain evidence="1 2">V22</strain>
    </source>
</reference>
<dbReference type="InterPro" id="IPR014718">
    <property type="entry name" value="GH-type_carb-bd"/>
</dbReference>
<dbReference type="InterPro" id="IPR011013">
    <property type="entry name" value="Gal_mutarotase_sf_dom"/>
</dbReference>
<dbReference type="Gene3D" id="2.70.98.10">
    <property type="match status" value="1"/>
</dbReference>
<dbReference type="KEGG" id="chya:V22_29460"/>
<keyword evidence="2" id="KW-1185">Reference proteome</keyword>
<dbReference type="PANTHER" id="PTHR10091:SF45">
    <property type="entry name" value="ALDOSE 1-EPIMERASE"/>
    <property type="match status" value="1"/>
</dbReference>
<dbReference type="SUPFAM" id="SSF74650">
    <property type="entry name" value="Galactose mutarotase-like"/>
    <property type="match status" value="1"/>
</dbReference>
<evidence type="ECO:0000313" key="1">
    <source>
        <dbReference type="EMBL" id="QDT65686.1"/>
    </source>
</evidence>
<protein>
    <submittedName>
        <fullName evidence="1">Aldose 1-epimerase</fullName>
        <ecNumber evidence="1">5.1.3.3</ecNumber>
    </submittedName>
</protein>
<dbReference type="EMBL" id="CP036316">
    <property type="protein sequence ID" value="QDT65686.1"/>
    <property type="molecule type" value="Genomic_DNA"/>
</dbReference>
<dbReference type="EC" id="5.1.3.3" evidence="1"/>
<dbReference type="OrthoDB" id="9795355at2"/>
<name>A0A517TBE3_9PLAN</name>
<dbReference type="Proteomes" id="UP000319976">
    <property type="component" value="Chromosome"/>
</dbReference>
<dbReference type="AlphaFoldDB" id="A0A517TBE3"/>
<keyword evidence="1" id="KW-0413">Isomerase</keyword>
<sequence length="321" mass="35642">MSVVTIKDSASESFAKVSPQFGFNCFAFQASIADQKIDVLANEEAFVERGEKPSHSGIPILFPFPNRIAYGKFSFEGKDYELPPEMVHYAGEHAIHGFCLDRAWRVTRSSEDSVTGEFQLSVDDPERLHLWPSDCRIEITYTVSGPALRAEITMSNAGDKPMPFGFGTHAYFQLPISSASDKAQCVVHAPAAKRYLLNGGVPTGEVVNVEPEFDLRNGAEFGSLQLDDVYTELSYENDELVTRVVDPTAELEIVQRCATTFREIVAFTPPWFDAVCLEPYTCPTDFLNLANTGKDAGLRVLQPGEEFLTWFEIDVRKSAVS</sequence>
<gene>
    <name evidence="1" type="primary">galM</name>
    <name evidence="1" type="ORF">V22_29460</name>
</gene>
<dbReference type="GO" id="GO:0004034">
    <property type="term" value="F:aldose 1-epimerase activity"/>
    <property type="evidence" value="ECO:0007669"/>
    <property type="project" value="UniProtKB-EC"/>
</dbReference>
<dbReference type="InterPro" id="IPR008183">
    <property type="entry name" value="Aldose_1/G6P_1-epimerase"/>
</dbReference>
<dbReference type="Pfam" id="PF01263">
    <property type="entry name" value="Aldose_epim"/>
    <property type="match status" value="1"/>
</dbReference>
<evidence type="ECO:0000313" key="2">
    <source>
        <dbReference type="Proteomes" id="UP000319976"/>
    </source>
</evidence>
<organism evidence="1 2">
    <name type="scientific">Calycomorphotria hydatis</name>
    <dbReference type="NCBI Taxonomy" id="2528027"/>
    <lineage>
        <taxon>Bacteria</taxon>
        <taxon>Pseudomonadati</taxon>
        <taxon>Planctomycetota</taxon>
        <taxon>Planctomycetia</taxon>
        <taxon>Planctomycetales</taxon>
        <taxon>Planctomycetaceae</taxon>
        <taxon>Calycomorphotria</taxon>
    </lineage>
</organism>
<dbReference type="GO" id="GO:0006006">
    <property type="term" value="P:glucose metabolic process"/>
    <property type="evidence" value="ECO:0007669"/>
    <property type="project" value="TreeGrafter"/>
</dbReference>
<dbReference type="CDD" id="cd01081">
    <property type="entry name" value="Aldose_epim"/>
    <property type="match status" value="1"/>
</dbReference>
<proteinExistence type="predicted"/>
<dbReference type="GO" id="GO:0033499">
    <property type="term" value="P:galactose catabolic process via UDP-galactose, Leloir pathway"/>
    <property type="evidence" value="ECO:0007669"/>
    <property type="project" value="TreeGrafter"/>
</dbReference>
<dbReference type="PANTHER" id="PTHR10091">
    <property type="entry name" value="ALDOSE-1-EPIMERASE"/>
    <property type="match status" value="1"/>
</dbReference>
<dbReference type="RefSeq" id="WP_145264018.1">
    <property type="nucleotide sequence ID" value="NZ_CP036316.1"/>
</dbReference>